<accession>A0A818WQF5</accession>
<comment type="caution">
    <text evidence="2">The sequence shown here is derived from an EMBL/GenBank/DDBJ whole genome shotgun (WGS) entry which is preliminary data.</text>
</comment>
<dbReference type="EMBL" id="CAJOBF010000029">
    <property type="protein sequence ID" value="CAF3728173.1"/>
    <property type="molecule type" value="Genomic_DNA"/>
</dbReference>
<gene>
    <name evidence="2" type="ORF">UXM345_LOCUS652</name>
</gene>
<proteinExistence type="predicted"/>
<feature type="region of interest" description="Disordered" evidence="1">
    <location>
        <begin position="160"/>
        <end position="207"/>
    </location>
</feature>
<dbReference type="AlphaFoldDB" id="A0A818WQF5"/>
<reference evidence="2" key="1">
    <citation type="submission" date="2021-02" db="EMBL/GenBank/DDBJ databases">
        <authorList>
            <person name="Nowell W R."/>
        </authorList>
    </citation>
    <scope>NUCLEOTIDE SEQUENCE</scope>
</reference>
<evidence type="ECO:0000313" key="3">
    <source>
        <dbReference type="Proteomes" id="UP000663842"/>
    </source>
</evidence>
<feature type="region of interest" description="Disordered" evidence="1">
    <location>
        <begin position="21"/>
        <end position="45"/>
    </location>
</feature>
<feature type="compositionally biased region" description="Polar residues" evidence="1">
    <location>
        <begin position="192"/>
        <end position="203"/>
    </location>
</feature>
<sequence>MSAGILPDIYRYTARKSTVSKTSKSSNVSMCNNSNPPITTATTTTTTTTTHYSAYHNDNNSKQPPLFDTIEHTIKLEEEIPQPLESFIILPDNEIEQMIIGENNNEQTDEEIIHNIIEQIKNQIVQSSSTTIASSSNKITENFSIDTQDVHKAIGSIMNRMNKNDHEESLSSTVDNKIEENVNRNLEDETTPMESDQPTTDLPQSRIDDDIVELEGLLIGTDRSCSLCVDTTP</sequence>
<feature type="compositionally biased region" description="Basic and acidic residues" evidence="1">
    <location>
        <begin position="176"/>
        <end position="187"/>
    </location>
</feature>
<evidence type="ECO:0000313" key="2">
    <source>
        <dbReference type="EMBL" id="CAF3728173.1"/>
    </source>
</evidence>
<dbReference type="Proteomes" id="UP000663842">
    <property type="component" value="Unassembled WGS sequence"/>
</dbReference>
<organism evidence="2 3">
    <name type="scientific">Rotaria magnacalcarata</name>
    <dbReference type="NCBI Taxonomy" id="392030"/>
    <lineage>
        <taxon>Eukaryota</taxon>
        <taxon>Metazoa</taxon>
        <taxon>Spiralia</taxon>
        <taxon>Gnathifera</taxon>
        <taxon>Rotifera</taxon>
        <taxon>Eurotatoria</taxon>
        <taxon>Bdelloidea</taxon>
        <taxon>Philodinida</taxon>
        <taxon>Philodinidae</taxon>
        <taxon>Rotaria</taxon>
    </lineage>
</organism>
<protein>
    <submittedName>
        <fullName evidence="2">Uncharacterized protein</fullName>
    </submittedName>
</protein>
<name>A0A818WQF5_9BILA</name>
<evidence type="ECO:0000256" key="1">
    <source>
        <dbReference type="SAM" id="MobiDB-lite"/>
    </source>
</evidence>